<protein>
    <submittedName>
        <fullName evidence="2">Uncharacterized protein</fullName>
    </submittedName>
</protein>
<keyword evidence="1" id="KW-0472">Membrane</keyword>
<evidence type="ECO:0000313" key="2">
    <source>
        <dbReference type="EMBL" id="MFC7269429.1"/>
    </source>
</evidence>
<accession>A0ABW2HDV8</accession>
<comment type="caution">
    <text evidence="2">The sequence shown here is derived from an EMBL/GenBank/DDBJ whole genome shotgun (WGS) entry which is preliminary data.</text>
</comment>
<sequence>MTGDENLERMLRLADPLKEGAMRGPGPRELALRDRIMAQHPTSPVPAPRRRGLRPLWWSLLAPLAAIVATVLVLATPTGVGDTTATAAKPEPMAFTDEGKTLEDVVTDAERALLRGDGPAEPRREVVTTGWYYDLDGDDQSDPRRLIRAEVSTLRWNEDLSGSVRVVAGKPYWGDDDTTEIPTAARTPGTLVWEIEFAPGEFGTPVVDPPGDSADDIADMLAALGLTDPSSGYAVFVATESALQQWTLTDAQHAQLLRALLATDDVRVLGSGVDRTGRAVVGLSVVQPEGFVEMRMLVSQESGRIVGFEVVALEANPQLPVDTVLSYSLYED</sequence>
<organism evidence="2 3">
    <name type="scientific">Microbacterium fluvii</name>
    <dbReference type="NCBI Taxonomy" id="415215"/>
    <lineage>
        <taxon>Bacteria</taxon>
        <taxon>Bacillati</taxon>
        <taxon>Actinomycetota</taxon>
        <taxon>Actinomycetes</taxon>
        <taxon>Micrococcales</taxon>
        <taxon>Microbacteriaceae</taxon>
        <taxon>Microbacterium</taxon>
    </lineage>
</organism>
<gene>
    <name evidence="2" type="ORF">ACFQRL_10695</name>
</gene>
<name>A0ABW2HDV8_9MICO</name>
<feature type="transmembrane region" description="Helical" evidence="1">
    <location>
        <begin position="56"/>
        <end position="75"/>
    </location>
</feature>
<keyword evidence="1" id="KW-1133">Transmembrane helix</keyword>
<dbReference type="RefSeq" id="WP_262874344.1">
    <property type="nucleotide sequence ID" value="NZ_BAABKW010000004.1"/>
</dbReference>
<dbReference type="Proteomes" id="UP001596507">
    <property type="component" value="Unassembled WGS sequence"/>
</dbReference>
<reference evidence="3" key="1">
    <citation type="journal article" date="2019" name="Int. J. Syst. Evol. Microbiol.">
        <title>The Global Catalogue of Microorganisms (GCM) 10K type strain sequencing project: providing services to taxonomists for standard genome sequencing and annotation.</title>
        <authorList>
            <consortium name="The Broad Institute Genomics Platform"/>
            <consortium name="The Broad Institute Genome Sequencing Center for Infectious Disease"/>
            <person name="Wu L."/>
            <person name="Ma J."/>
        </authorList>
    </citation>
    <scope>NUCLEOTIDE SEQUENCE [LARGE SCALE GENOMIC DNA]</scope>
    <source>
        <strain evidence="3">CGMCC 1.15772</strain>
    </source>
</reference>
<evidence type="ECO:0000313" key="3">
    <source>
        <dbReference type="Proteomes" id="UP001596507"/>
    </source>
</evidence>
<dbReference type="EMBL" id="JBHTBE010000002">
    <property type="protein sequence ID" value="MFC7269429.1"/>
    <property type="molecule type" value="Genomic_DNA"/>
</dbReference>
<proteinExistence type="predicted"/>
<evidence type="ECO:0000256" key="1">
    <source>
        <dbReference type="SAM" id="Phobius"/>
    </source>
</evidence>
<keyword evidence="1" id="KW-0812">Transmembrane</keyword>
<keyword evidence="3" id="KW-1185">Reference proteome</keyword>